<dbReference type="CDD" id="cd05907">
    <property type="entry name" value="VL_LC_FACS_like"/>
    <property type="match status" value="1"/>
</dbReference>
<dbReference type="GO" id="GO:0004467">
    <property type="term" value="F:long-chain fatty acid-CoA ligase activity"/>
    <property type="evidence" value="ECO:0007669"/>
    <property type="project" value="TreeGrafter"/>
</dbReference>
<sequence length="615" mass="66565">MSVEFTGSLPAMLRSRIRATPYTEAFRHPATDRWNSLTWTELGERVRALALGLRALGSDPGTRVAVLCGTRVEWILADLAILSTGAATTAVYPSNTAAECAFILSDSGSVLVVAENDAQVAKLRSVRSEIPAVKHVIVIDGEADEEGWVLTLDQVARVDPDIAGLTDGAAADETSTGGETAYDRMVDAVTEDDLATLIYTSGTTGRPKGVELTHGNWLGAARAVTEVGLITPDDLHFLWLPMSHSFGKLLEVAVIAAGTPTVIDGRLDHISANLGVVRPTVMAAAPRIFEKIHNTVAATVQREGGIKLRLFRWARAVGIEVSRARQEGRALSPGLRARHALADRLVFARLRARFGGRVRYFISGSAPLSREMAEFFDAAGLTILEGYGLTESSAGSFVNRPGEVKFGTVGPPLPGVTVRIAEDGEILIGGHGVMRGYHGLPEETAEALRDGWLHTGDIGELDEAGRLRITDRKKELIKTSGGKYVAPQHLEGRIKAACPFLSHVVVHGDRRNYCTALVTLDPDVTGPWARAEGLPSDPAELCSHPRMREEVRRAIEAVNADLAGYETVKEFVILEGDFTVESGELTPSMKVRRREVEERYRDTLDSLYEGSVKRL</sequence>
<comment type="similarity">
    <text evidence="1">Belongs to the ATP-dependent AMP-binding enzyme family.</text>
</comment>
<dbReference type="Pfam" id="PF00501">
    <property type="entry name" value="AMP-binding"/>
    <property type="match status" value="1"/>
</dbReference>
<dbReference type="InterPro" id="IPR000873">
    <property type="entry name" value="AMP-dep_synth/lig_dom"/>
</dbReference>
<dbReference type="SUPFAM" id="SSF56801">
    <property type="entry name" value="Acetyl-CoA synthetase-like"/>
    <property type="match status" value="1"/>
</dbReference>
<feature type="domain" description="AMP-dependent synthetase/ligase" evidence="6">
    <location>
        <begin position="18"/>
        <end position="438"/>
    </location>
</feature>
<keyword evidence="8" id="KW-1185">Reference proteome</keyword>
<dbReference type="GO" id="GO:0016020">
    <property type="term" value="C:membrane"/>
    <property type="evidence" value="ECO:0007669"/>
    <property type="project" value="TreeGrafter"/>
</dbReference>
<accession>A0A8J3RF57</accession>
<evidence type="ECO:0000313" key="8">
    <source>
        <dbReference type="Proteomes" id="UP000616724"/>
    </source>
</evidence>
<keyword evidence="4" id="KW-0443">Lipid metabolism</keyword>
<evidence type="ECO:0000256" key="3">
    <source>
        <dbReference type="ARBA" id="ARBA00022832"/>
    </source>
</evidence>
<dbReference type="PANTHER" id="PTHR43272:SF32">
    <property type="entry name" value="AMP-DEPENDENT SYNTHETASE_LIGASE DOMAIN-CONTAINING PROTEIN"/>
    <property type="match status" value="1"/>
</dbReference>
<protein>
    <recommendedName>
        <fullName evidence="5">Acyl-CoA synthetase</fullName>
    </recommendedName>
</protein>
<gene>
    <name evidence="7" type="ORF">Plo01_02670</name>
</gene>
<keyword evidence="3" id="KW-0276">Fatty acid metabolism</keyword>
<evidence type="ECO:0000256" key="1">
    <source>
        <dbReference type="ARBA" id="ARBA00006432"/>
    </source>
</evidence>
<name>A0A8J3RF57_9ACTN</name>
<evidence type="ECO:0000259" key="6">
    <source>
        <dbReference type="Pfam" id="PF00501"/>
    </source>
</evidence>
<evidence type="ECO:0000256" key="4">
    <source>
        <dbReference type="ARBA" id="ARBA00023098"/>
    </source>
</evidence>
<dbReference type="RefSeq" id="WP_239315734.1">
    <property type="nucleotide sequence ID" value="NZ_BOOH01000001.1"/>
</dbReference>
<evidence type="ECO:0000256" key="5">
    <source>
        <dbReference type="ARBA" id="ARBA00032875"/>
    </source>
</evidence>
<evidence type="ECO:0000313" key="7">
    <source>
        <dbReference type="EMBL" id="GIH73838.1"/>
    </source>
</evidence>
<reference evidence="7 8" key="1">
    <citation type="submission" date="2021-01" db="EMBL/GenBank/DDBJ databases">
        <title>Whole genome shotgun sequence of Planobispora longispora NBRC 13918.</title>
        <authorList>
            <person name="Komaki H."/>
            <person name="Tamura T."/>
        </authorList>
    </citation>
    <scope>NUCLEOTIDE SEQUENCE [LARGE SCALE GENOMIC DNA]</scope>
    <source>
        <strain evidence="7 8">NBRC 13918</strain>
    </source>
</reference>
<dbReference type="Pfam" id="PF23562">
    <property type="entry name" value="AMP-binding_C_3"/>
    <property type="match status" value="1"/>
</dbReference>
<dbReference type="AlphaFoldDB" id="A0A8J3RF57"/>
<dbReference type="Gene3D" id="3.40.50.12780">
    <property type="entry name" value="N-terminal domain of ligase-like"/>
    <property type="match status" value="1"/>
</dbReference>
<dbReference type="Proteomes" id="UP000616724">
    <property type="component" value="Unassembled WGS sequence"/>
</dbReference>
<keyword evidence="2" id="KW-0436">Ligase</keyword>
<evidence type="ECO:0000256" key="2">
    <source>
        <dbReference type="ARBA" id="ARBA00022598"/>
    </source>
</evidence>
<dbReference type="PROSITE" id="PS00455">
    <property type="entry name" value="AMP_BINDING"/>
    <property type="match status" value="1"/>
</dbReference>
<proteinExistence type="inferred from homology"/>
<comment type="caution">
    <text evidence="7">The sequence shown here is derived from an EMBL/GenBank/DDBJ whole genome shotgun (WGS) entry which is preliminary data.</text>
</comment>
<dbReference type="PANTHER" id="PTHR43272">
    <property type="entry name" value="LONG-CHAIN-FATTY-ACID--COA LIGASE"/>
    <property type="match status" value="1"/>
</dbReference>
<dbReference type="InterPro" id="IPR020845">
    <property type="entry name" value="AMP-binding_CS"/>
</dbReference>
<organism evidence="7 8">
    <name type="scientific">Planobispora longispora</name>
    <dbReference type="NCBI Taxonomy" id="28887"/>
    <lineage>
        <taxon>Bacteria</taxon>
        <taxon>Bacillati</taxon>
        <taxon>Actinomycetota</taxon>
        <taxon>Actinomycetes</taxon>
        <taxon>Streptosporangiales</taxon>
        <taxon>Streptosporangiaceae</taxon>
        <taxon>Planobispora</taxon>
    </lineage>
</organism>
<dbReference type="EMBL" id="BOOH01000001">
    <property type="protein sequence ID" value="GIH73838.1"/>
    <property type="molecule type" value="Genomic_DNA"/>
</dbReference>
<dbReference type="InterPro" id="IPR042099">
    <property type="entry name" value="ANL_N_sf"/>
</dbReference>